<dbReference type="CDD" id="cd00085">
    <property type="entry name" value="HNHc"/>
    <property type="match status" value="1"/>
</dbReference>
<dbReference type="AlphaFoldDB" id="A0A4R4TLE4"/>
<dbReference type="InterPro" id="IPR003615">
    <property type="entry name" value="HNH_nuc"/>
</dbReference>
<reference evidence="1 2" key="1">
    <citation type="submission" date="2019-03" db="EMBL/GenBank/DDBJ databases">
        <title>Draft genome sequences of novel Actinobacteria.</title>
        <authorList>
            <person name="Sahin N."/>
            <person name="Ay H."/>
            <person name="Saygin H."/>
        </authorList>
    </citation>
    <scope>NUCLEOTIDE SEQUENCE [LARGE SCALE GENOMIC DNA]</scope>
    <source>
        <strain evidence="1 2">DSM 41900</strain>
    </source>
</reference>
<evidence type="ECO:0000313" key="1">
    <source>
        <dbReference type="EMBL" id="TDC76122.1"/>
    </source>
</evidence>
<dbReference type="Gene3D" id="1.10.30.50">
    <property type="match status" value="1"/>
</dbReference>
<proteinExistence type="predicted"/>
<gene>
    <name evidence="1" type="ORF">E1283_10535</name>
</gene>
<organism evidence="1 2">
    <name type="scientific">Streptomyces hainanensis</name>
    <dbReference type="NCBI Taxonomy" id="402648"/>
    <lineage>
        <taxon>Bacteria</taxon>
        <taxon>Bacillati</taxon>
        <taxon>Actinomycetota</taxon>
        <taxon>Actinomycetes</taxon>
        <taxon>Kitasatosporales</taxon>
        <taxon>Streptomycetaceae</taxon>
        <taxon>Streptomyces</taxon>
    </lineage>
</organism>
<comment type="caution">
    <text evidence="1">The sequence shown here is derived from an EMBL/GenBank/DDBJ whole genome shotgun (WGS) entry which is preliminary data.</text>
</comment>
<sequence>MRKASDSYRACVARSTAAEGRRERLLKAADTVQMAGQALREAAADRSLHDLDAKDFTVPEIAGDTFVDWVYGNGMQTVEGRAIRDELMAAAPNERCPLCRQGTVRQLDHFMPKSLFPALCVDPLNLVPVCERCNLIKGNKRPDSAENTVLHPYLDRISHESWLDARTIHDFGTVQLRFFVSPPASWGATLITRAKNHFMHFELGKRYAIEANRVISDITYGVDRQRKRGGASMVRDYLQEQAETRLAVDINSCEGVTYRTLAADDLYCFGPSTRESPSSVVPK</sequence>
<dbReference type="EMBL" id="SMKI01000084">
    <property type="protein sequence ID" value="TDC76122.1"/>
    <property type="molecule type" value="Genomic_DNA"/>
</dbReference>
<dbReference type="Proteomes" id="UP000295345">
    <property type="component" value="Unassembled WGS sequence"/>
</dbReference>
<name>A0A4R4TLE4_9ACTN</name>
<accession>A0A4R4TLE4</accession>
<dbReference type="RefSeq" id="WP_132817692.1">
    <property type="nucleotide sequence ID" value="NZ_SMKI01000084.1"/>
</dbReference>
<protein>
    <recommendedName>
        <fullName evidence="3">HNH endonuclease</fullName>
    </recommendedName>
</protein>
<dbReference type="OrthoDB" id="9816185at2"/>
<evidence type="ECO:0008006" key="3">
    <source>
        <dbReference type="Google" id="ProtNLM"/>
    </source>
</evidence>
<evidence type="ECO:0000313" key="2">
    <source>
        <dbReference type="Proteomes" id="UP000295345"/>
    </source>
</evidence>
<keyword evidence="2" id="KW-1185">Reference proteome</keyword>